<dbReference type="EC" id="2.7.4.8" evidence="2"/>
<evidence type="ECO:0000256" key="6">
    <source>
        <dbReference type="ARBA" id="ARBA00022777"/>
    </source>
</evidence>
<evidence type="ECO:0000256" key="5">
    <source>
        <dbReference type="ARBA" id="ARBA00022741"/>
    </source>
</evidence>
<keyword evidence="4" id="KW-0808">Transferase</keyword>
<evidence type="ECO:0000256" key="1">
    <source>
        <dbReference type="ARBA" id="ARBA00005790"/>
    </source>
</evidence>
<reference evidence="10" key="2">
    <citation type="journal article" date="2019" name="IMA Fungus">
        <title>Genome sequencing and comparison of five Tilletia species to identify candidate genes for the detection of regulated species infecting wheat.</title>
        <authorList>
            <person name="Nguyen H.D.T."/>
            <person name="Sultana T."/>
            <person name="Kesanakurti P."/>
            <person name="Hambleton S."/>
        </authorList>
    </citation>
    <scope>NUCLEOTIDE SEQUENCE</scope>
    <source>
        <strain evidence="10">DAOMC 236416</strain>
    </source>
</reference>
<proteinExistence type="inferred from homology"/>
<comment type="similarity">
    <text evidence="1">Belongs to the guanylate kinase family.</text>
</comment>
<dbReference type="InterPro" id="IPR008144">
    <property type="entry name" value="Guanylate_kin-like_dom"/>
</dbReference>
<reference evidence="10" key="1">
    <citation type="submission" date="2016-04" db="EMBL/GenBank/DDBJ databases">
        <authorList>
            <person name="Nguyen H.D."/>
            <person name="Samba Siva P."/>
            <person name="Cullis J."/>
            <person name="Levesque C.A."/>
            <person name="Hambleton S."/>
        </authorList>
    </citation>
    <scope>NUCLEOTIDE SEQUENCE</scope>
    <source>
        <strain evidence="10">DAOMC 236416</strain>
    </source>
</reference>
<dbReference type="GO" id="GO:0005524">
    <property type="term" value="F:ATP binding"/>
    <property type="evidence" value="ECO:0007669"/>
    <property type="project" value="UniProtKB-KW"/>
</dbReference>
<dbReference type="GO" id="GO:0005829">
    <property type="term" value="C:cytosol"/>
    <property type="evidence" value="ECO:0007669"/>
    <property type="project" value="TreeGrafter"/>
</dbReference>
<keyword evidence="5" id="KW-0547">Nucleotide-binding</keyword>
<dbReference type="Proteomes" id="UP000077521">
    <property type="component" value="Unassembled WGS sequence"/>
</dbReference>
<accession>A0A177TMQ1</accession>
<gene>
    <name evidence="10" type="ORF">A4X13_0g1787</name>
</gene>
<feature type="compositionally biased region" description="Low complexity" evidence="9">
    <location>
        <begin position="1"/>
        <end position="15"/>
    </location>
</feature>
<comment type="caution">
    <text evidence="10">The sequence shown here is derived from an EMBL/GenBank/DDBJ whole genome shotgun (WGS) entry which is preliminary data.</text>
</comment>
<dbReference type="InterPro" id="IPR020590">
    <property type="entry name" value="Guanylate_kinase_CS"/>
</dbReference>
<organism evidence="10 11">
    <name type="scientific">Tilletia indica</name>
    <dbReference type="NCBI Taxonomy" id="43049"/>
    <lineage>
        <taxon>Eukaryota</taxon>
        <taxon>Fungi</taxon>
        <taxon>Dikarya</taxon>
        <taxon>Basidiomycota</taxon>
        <taxon>Ustilaginomycotina</taxon>
        <taxon>Exobasidiomycetes</taxon>
        <taxon>Tilletiales</taxon>
        <taxon>Tilletiaceae</taxon>
        <taxon>Tilletia</taxon>
    </lineage>
</organism>
<name>A0A177TMQ1_9BASI</name>
<evidence type="ECO:0000313" key="10">
    <source>
        <dbReference type="EMBL" id="KAE8258279.1"/>
    </source>
</evidence>
<protein>
    <recommendedName>
        <fullName evidence="3">Guanylate kinase</fullName>
        <ecNumber evidence="2">2.7.4.8</ecNumber>
    </recommendedName>
    <alternativeName>
        <fullName evidence="8">GMP kinase</fullName>
    </alternativeName>
</protein>
<keyword evidence="7" id="KW-0067">ATP-binding</keyword>
<dbReference type="NCBIfam" id="TIGR03263">
    <property type="entry name" value="guanyl_kin"/>
    <property type="match status" value="1"/>
</dbReference>
<feature type="compositionally biased region" description="Basic and acidic residues" evidence="9">
    <location>
        <begin position="223"/>
        <end position="233"/>
    </location>
</feature>
<evidence type="ECO:0000256" key="8">
    <source>
        <dbReference type="ARBA" id="ARBA00030128"/>
    </source>
</evidence>
<evidence type="ECO:0000256" key="4">
    <source>
        <dbReference type="ARBA" id="ARBA00022679"/>
    </source>
</evidence>
<dbReference type="FunFam" id="3.40.50.300:FF:000776">
    <property type="entry name" value="Guanylate kinase 2"/>
    <property type="match status" value="1"/>
</dbReference>
<dbReference type="PANTHER" id="PTHR23117:SF13">
    <property type="entry name" value="GUANYLATE KINASE"/>
    <property type="match status" value="1"/>
</dbReference>
<dbReference type="AlphaFoldDB" id="A0A177TMQ1"/>
<dbReference type="EMBL" id="LWDF02000076">
    <property type="protein sequence ID" value="KAE8258279.1"/>
    <property type="molecule type" value="Genomic_DNA"/>
</dbReference>
<dbReference type="InterPro" id="IPR027417">
    <property type="entry name" value="P-loop_NTPase"/>
</dbReference>
<dbReference type="SMART" id="SM00072">
    <property type="entry name" value="GuKc"/>
    <property type="match status" value="1"/>
</dbReference>
<dbReference type="GO" id="GO:0004385">
    <property type="term" value="F:GMP kinase activity"/>
    <property type="evidence" value="ECO:0007669"/>
    <property type="project" value="UniProtKB-EC"/>
</dbReference>
<evidence type="ECO:0000256" key="2">
    <source>
        <dbReference type="ARBA" id="ARBA00012961"/>
    </source>
</evidence>
<dbReference type="SUPFAM" id="SSF52540">
    <property type="entry name" value="P-loop containing nucleoside triphosphate hydrolases"/>
    <property type="match status" value="1"/>
</dbReference>
<dbReference type="InterPro" id="IPR017665">
    <property type="entry name" value="Guanylate_kinase"/>
</dbReference>
<dbReference type="Gene3D" id="3.40.50.300">
    <property type="entry name" value="P-loop containing nucleotide triphosphate hydrolases"/>
    <property type="match status" value="1"/>
</dbReference>
<dbReference type="CDD" id="cd00071">
    <property type="entry name" value="GMPK"/>
    <property type="match status" value="1"/>
</dbReference>
<sequence length="233" mass="25784">MSSSSAPASSSSSESRPIVLCGPSGVGKSTLLKRLFEQYPEEYGFSVSHTTRAPRPGEVRGESYHYVSREDFEKLIEQGAFLEHAQFGGNRYGTTAKAVEEVSQLKTKDGKRRRAVLDIDAQGVRLIKTHHDHLNPFFIFVSPPSFSALQARLTGRGTETSDSIRRRLGMAAEELQYARTPNSFDAVVVNDTLDRAYELLRGLIRGEKTTGDQLPAEEQEAEAAARKEFEESA</sequence>
<dbReference type="Pfam" id="PF00625">
    <property type="entry name" value="Guanylate_kin"/>
    <property type="match status" value="1"/>
</dbReference>
<keyword evidence="6" id="KW-0418">Kinase</keyword>
<dbReference type="PROSITE" id="PS50052">
    <property type="entry name" value="GUANYLATE_KINASE_2"/>
    <property type="match status" value="1"/>
</dbReference>
<dbReference type="SMR" id="A0A177TMQ1"/>
<dbReference type="InterPro" id="IPR008145">
    <property type="entry name" value="GK/Ca_channel_bsu"/>
</dbReference>
<evidence type="ECO:0000256" key="3">
    <source>
        <dbReference type="ARBA" id="ARBA00016296"/>
    </source>
</evidence>
<dbReference type="PANTHER" id="PTHR23117">
    <property type="entry name" value="GUANYLATE KINASE-RELATED"/>
    <property type="match status" value="1"/>
</dbReference>
<evidence type="ECO:0000313" key="11">
    <source>
        <dbReference type="Proteomes" id="UP000077521"/>
    </source>
</evidence>
<keyword evidence="11" id="KW-1185">Reference proteome</keyword>
<evidence type="ECO:0000256" key="7">
    <source>
        <dbReference type="ARBA" id="ARBA00022840"/>
    </source>
</evidence>
<feature type="region of interest" description="Disordered" evidence="9">
    <location>
        <begin position="1"/>
        <end position="26"/>
    </location>
</feature>
<dbReference type="PROSITE" id="PS00856">
    <property type="entry name" value="GUANYLATE_KINASE_1"/>
    <property type="match status" value="1"/>
</dbReference>
<evidence type="ECO:0000256" key="9">
    <source>
        <dbReference type="SAM" id="MobiDB-lite"/>
    </source>
</evidence>
<feature type="region of interest" description="Disordered" evidence="9">
    <location>
        <begin position="209"/>
        <end position="233"/>
    </location>
</feature>